<reference evidence="12 13" key="1">
    <citation type="submission" date="2018-04" db="EMBL/GenBank/DDBJ databases">
        <title>Novel Campyloabacter and Helicobacter Species and Strains.</title>
        <authorList>
            <person name="Mannion A.J."/>
            <person name="Shen Z."/>
            <person name="Fox J.G."/>
        </authorList>
    </citation>
    <scope>NUCLEOTIDE SEQUENCE [LARGE SCALE GENOMIC DNA]</scope>
    <source>
        <strain evidence="12 13">ATCC 700242</strain>
    </source>
</reference>
<keyword evidence="1 8" id="KW-0645">Protease</keyword>
<dbReference type="GO" id="GO:0071586">
    <property type="term" value="P:CAAX-box protein processing"/>
    <property type="evidence" value="ECO:0007669"/>
    <property type="project" value="InterPro"/>
</dbReference>
<evidence type="ECO:0000259" key="11">
    <source>
        <dbReference type="Pfam" id="PF16491"/>
    </source>
</evidence>
<keyword evidence="9" id="KW-0472">Membrane</keyword>
<keyword evidence="3 8" id="KW-0378">Hydrolase</keyword>
<evidence type="ECO:0000256" key="7">
    <source>
        <dbReference type="PIRSR" id="PIRSR627057-2"/>
    </source>
</evidence>
<keyword evidence="9" id="KW-1133">Transmembrane helix</keyword>
<evidence type="ECO:0000256" key="6">
    <source>
        <dbReference type="PIRSR" id="PIRSR627057-1"/>
    </source>
</evidence>
<feature type="binding site" evidence="7">
    <location>
        <position position="346"/>
    </location>
    <ligand>
        <name>Zn(2+)</name>
        <dbReference type="ChEBI" id="CHEBI:29105"/>
        <note>catalytic</note>
    </ligand>
</feature>
<feature type="transmembrane region" description="Helical" evidence="9">
    <location>
        <begin position="59"/>
        <end position="78"/>
    </location>
</feature>
<feature type="transmembrane region" description="Helical" evidence="9">
    <location>
        <begin position="319"/>
        <end position="341"/>
    </location>
</feature>
<dbReference type="CDD" id="cd07343">
    <property type="entry name" value="M48A_Zmpste24p_like"/>
    <property type="match status" value="1"/>
</dbReference>
<feature type="transmembrane region" description="Helical" evidence="9">
    <location>
        <begin position="281"/>
        <end position="299"/>
    </location>
</feature>
<evidence type="ECO:0000256" key="1">
    <source>
        <dbReference type="ARBA" id="ARBA00022670"/>
    </source>
</evidence>
<feature type="binding site" evidence="7">
    <location>
        <position position="271"/>
    </location>
    <ligand>
        <name>Zn(2+)</name>
        <dbReference type="ChEBI" id="CHEBI:29105"/>
        <note>catalytic</note>
    </ligand>
</feature>
<evidence type="ECO:0000313" key="13">
    <source>
        <dbReference type="Proteomes" id="UP000257067"/>
    </source>
</evidence>
<evidence type="ECO:0000313" key="12">
    <source>
        <dbReference type="EMBL" id="RDU69061.1"/>
    </source>
</evidence>
<feature type="active site" evidence="6">
    <location>
        <position position="272"/>
    </location>
</feature>
<keyword evidence="2 7" id="KW-0479">Metal-binding</keyword>
<dbReference type="PANTHER" id="PTHR10120">
    <property type="entry name" value="CAAX PRENYL PROTEASE 1"/>
    <property type="match status" value="1"/>
</dbReference>
<keyword evidence="13" id="KW-1185">Reference proteome</keyword>
<evidence type="ECO:0000256" key="3">
    <source>
        <dbReference type="ARBA" id="ARBA00022801"/>
    </source>
</evidence>
<dbReference type="AlphaFoldDB" id="A0A3D8IWW0"/>
<keyword evidence="5 8" id="KW-0482">Metalloprotease</keyword>
<protein>
    <submittedName>
        <fullName evidence="12">M48 family peptidase</fullName>
    </submittedName>
</protein>
<dbReference type="InterPro" id="IPR027057">
    <property type="entry name" value="CAXX_Prtase_1"/>
</dbReference>
<feature type="active site" description="Proton donor" evidence="6">
    <location>
        <position position="350"/>
    </location>
</feature>
<proteinExistence type="inferred from homology"/>
<keyword evidence="9" id="KW-0812">Transmembrane</keyword>
<dbReference type="FunFam" id="3.30.2010.10:FF:000010">
    <property type="entry name" value="M48 family peptidase"/>
    <property type="match status" value="1"/>
</dbReference>
<feature type="transmembrane region" description="Helical" evidence="9">
    <location>
        <begin position="169"/>
        <end position="188"/>
    </location>
</feature>
<dbReference type="RefSeq" id="WP_104724700.1">
    <property type="nucleotide sequence ID" value="NZ_FZNE01000004.1"/>
</dbReference>
<feature type="domain" description="CAAX prenyl protease 1 N-terminal" evidence="11">
    <location>
        <begin position="38"/>
        <end position="198"/>
    </location>
</feature>
<sequence length="404" mass="46375">MQITLIIIYICIFTIPSIVIDFLQYQHIALSLRLKPVILSKSDYIQAGKYALQKIKISIIQHLFNTALFIFWIMYGLHFVNDFIENYHLPRGKNLNCVLMVLAFILISQVLSIPFKYYIEMVLDKKYGFSKQSKKTFFGDLLKGLVMTIVLGGGILYLLVYTIYFFHLWWFYAALLSFAAIVLVNFLYPTWIAPLFNTFTPLNDENLQARIEGLLVSVGFKSSGIFIMDASKRDGRLNAYFGGFGKNKRVVLFDTLLDKISSDGLIAILGHELGHFKYKDLLVNLFISAFFMFAIFFAIGQLPQSFFNELEIKKNAGNLLILLILFAPVVSFWFLPVIGFFSRRAEYRADEFGSNLASKQALAEALIRLVNENKAFPSSHPAYIFFYYTHPPLLQRLKALGYEL</sequence>
<dbReference type="Pfam" id="PF16491">
    <property type="entry name" value="Peptidase_M48_N"/>
    <property type="match status" value="1"/>
</dbReference>
<comment type="cofactor">
    <cofactor evidence="7 8">
        <name>Zn(2+)</name>
        <dbReference type="ChEBI" id="CHEBI:29105"/>
    </cofactor>
    <text evidence="7 8">Binds 1 zinc ion per subunit.</text>
</comment>
<gene>
    <name evidence="12" type="ORF">CQA62_04295</name>
</gene>
<evidence type="ECO:0000256" key="2">
    <source>
        <dbReference type="ARBA" id="ARBA00022723"/>
    </source>
</evidence>
<evidence type="ECO:0000256" key="5">
    <source>
        <dbReference type="ARBA" id="ARBA00023049"/>
    </source>
</evidence>
<evidence type="ECO:0000256" key="9">
    <source>
        <dbReference type="SAM" id="Phobius"/>
    </source>
</evidence>
<dbReference type="GO" id="GO:0004222">
    <property type="term" value="F:metalloendopeptidase activity"/>
    <property type="evidence" value="ECO:0007669"/>
    <property type="project" value="InterPro"/>
</dbReference>
<dbReference type="InterPro" id="IPR032456">
    <property type="entry name" value="Peptidase_M48_N"/>
</dbReference>
<accession>A0A3D8IWW0</accession>
<feature type="transmembrane region" description="Helical" evidence="9">
    <location>
        <begin position="140"/>
        <end position="163"/>
    </location>
</feature>
<dbReference type="OrthoDB" id="9781930at2"/>
<dbReference type="EMBL" id="NXLU01000004">
    <property type="protein sequence ID" value="RDU69061.1"/>
    <property type="molecule type" value="Genomic_DNA"/>
</dbReference>
<organism evidence="12 13">
    <name type="scientific">Helicobacter cholecystus</name>
    <dbReference type="NCBI Taxonomy" id="45498"/>
    <lineage>
        <taxon>Bacteria</taxon>
        <taxon>Pseudomonadati</taxon>
        <taxon>Campylobacterota</taxon>
        <taxon>Epsilonproteobacteria</taxon>
        <taxon>Campylobacterales</taxon>
        <taxon>Helicobacteraceae</taxon>
        <taxon>Helicobacter</taxon>
    </lineage>
</organism>
<feature type="domain" description="Peptidase M48" evidence="10">
    <location>
        <begin position="201"/>
        <end position="402"/>
    </location>
</feature>
<comment type="caution">
    <text evidence="12">The sequence shown here is derived from an EMBL/GenBank/DDBJ whole genome shotgun (WGS) entry which is preliminary data.</text>
</comment>
<name>A0A3D8IWW0_9HELI</name>
<dbReference type="InterPro" id="IPR001915">
    <property type="entry name" value="Peptidase_M48"/>
</dbReference>
<feature type="transmembrane region" description="Helical" evidence="9">
    <location>
        <begin position="6"/>
        <end position="25"/>
    </location>
</feature>
<keyword evidence="4 7" id="KW-0862">Zinc</keyword>
<feature type="binding site" evidence="7">
    <location>
        <position position="275"/>
    </location>
    <ligand>
        <name>Zn(2+)</name>
        <dbReference type="ChEBI" id="CHEBI:29105"/>
        <note>catalytic</note>
    </ligand>
</feature>
<evidence type="ECO:0000256" key="8">
    <source>
        <dbReference type="RuleBase" id="RU003983"/>
    </source>
</evidence>
<dbReference type="Gene3D" id="3.30.2010.10">
    <property type="entry name" value="Metalloproteases ('zincins'), catalytic domain"/>
    <property type="match status" value="1"/>
</dbReference>
<dbReference type="GO" id="GO:0046872">
    <property type="term" value="F:metal ion binding"/>
    <property type="evidence" value="ECO:0007669"/>
    <property type="project" value="UniProtKB-KW"/>
</dbReference>
<dbReference type="Pfam" id="PF01435">
    <property type="entry name" value="Peptidase_M48"/>
    <property type="match status" value="1"/>
</dbReference>
<feature type="transmembrane region" description="Helical" evidence="9">
    <location>
        <begin position="98"/>
        <end position="119"/>
    </location>
</feature>
<comment type="similarity">
    <text evidence="8">Belongs to the peptidase M48 family.</text>
</comment>
<evidence type="ECO:0000259" key="10">
    <source>
        <dbReference type="Pfam" id="PF01435"/>
    </source>
</evidence>
<dbReference type="Proteomes" id="UP000257067">
    <property type="component" value="Unassembled WGS sequence"/>
</dbReference>
<evidence type="ECO:0000256" key="4">
    <source>
        <dbReference type="ARBA" id="ARBA00022833"/>
    </source>
</evidence>